<keyword evidence="2 7" id="KW-0812">Transmembrane</keyword>
<evidence type="ECO:0000313" key="8">
    <source>
        <dbReference type="EMBL" id="VDK56685.1"/>
    </source>
</evidence>
<dbReference type="WBParaSite" id="ASIM_0001662101-mRNA-1">
    <property type="protein sequence ID" value="ASIM_0001662101-mRNA-1"/>
    <property type="gene ID" value="ASIM_0001662101"/>
</dbReference>
<reference evidence="10" key="1">
    <citation type="submission" date="2017-02" db="UniProtKB">
        <authorList>
            <consortium name="WormBaseParasite"/>
        </authorList>
    </citation>
    <scope>IDENTIFICATION</scope>
</reference>
<keyword evidence="5" id="KW-0129">CBS domain</keyword>
<dbReference type="PANTHER" id="PTHR11689:SF136">
    <property type="entry name" value="H(+)_CL(-) EXCHANGE TRANSPORTER 7"/>
    <property type="match status" value="1"/>
</dbReference>
<evidence type="ECO:0000256" key="2">
    <source>
        <dbReference type="ARBA" id="ARBA00022692"/>
    </source>
</evidence>
<dbReference type="InterPro" id="IPR001807">
    <property type="entry name" value="ClC"/>
</dbReference>
<keyword evidence="6 7" id="KW-0472">Membrane</keyword>
<keyword evidence="3" id="KW-0677">Repeat</keyword>
<dbReference type="GO" id="GO:0005765">
    <property type="term" value="C:lysosomal membrane"/>
    <property type="evidence" value="ECO:0007669"/>
    <property type="project" value="TreeGrafter"/>
</dbReference>
<evidence type="ECO:0000256" key="6">
    <source>
        <dbReference type="ARBA" id="ARBA00023136"/>
    </source>
</evidence>
<gene>
    <name evidence="8" type="ORF">ASIM_LOCUS16028</name>
</gene>
<dbReference type="OrthoDB" id="428525at2759"/>
<dbReference type="AlphaFoldDB" id="A0A0M3K6N0"/>
<evidence type="ECO:0000313" key="9">
    <source>
        <dbReference type="Proteomes" id="UP000267096"/>
    </source>
</evidence>
<name>A0A0M3K6N0_ANISI</name>
<keyword evidence="4 7" id="KW-1133">Transmembrane helix</keyword>
<accession>A0A0M3K6N0</accession>
<evidence type="ECO:0000256" key="4">
    <source>
        <dbReference type="ARBA" id="ARBA00022989"/>
    </source>
</evidence>
<evidence type="ECO:0000256" key="7">
    <source>
        <dbReference type="SAM" id="Phobius"/>
    </source>
</evidence>
<keyword evidence="9" id="KW-1185">Reference proteome</keyword>
<dbReference type="PRINTS" id="PR00762">
    <property type="entry name" value="CLCHANNEL"/>
</dbReference>
<dbReference type="SUPFAM" id="SSF54631">
    <property type="entry name" value="CBS-domain pair"/>
    <property type="match status" value="1"/>
</dbReference>
<dbReference type="InterPro" id="IPR051280">
    <property type="entry name" value="Cl-channel/antiporter"/>
</dbReference>
<reference evidence="8 9" key="2">
    <citation type="submission" date="2018-11" db="EMBL/GenBank/DDBJ databases">
        <authorList>
            <consortium name="Pathogen Informatics"/>
        </authorList>
    </citation>
    <scope>NUCLEOTIDE SEQUENCE [LARGE SCALE GENOMIC DNA]</scope>
</reference>
<proteinExistence type="predicted"/>
<dbReference type="Proteomes" id="UP000267096">
    <property type="component" value="Unassembled WGS sequence"/>
</dbReference>
<evidence type="ECO:0000256" key="3">
    <source>
        <dbReference type="ARBA" id="ARBA00022737"/>
    </source>
</evidence>
<protein>
    <submittedName>
        <fullName evidence="10">H(+)/Cl(-) exchange transporter 7 (inferred by orthology to a human protein)</fullName>
    </submittedName>
</protein>
<organism evidence="10">
    <name type="scientific">Anisakis simplex</name>
    <name type="common">Herring worm</name>
    <dbReference type="NCBI Taxonomy" id="6269"/>
    <lineage>
        <taxon>Eukaryota</taxon>
        <taxon>Metazoa</taxon>
        <taxon>Ecdysozoa</taxon>
        <taxon>Nematoda</taxon>
        <taxon>Chromadorea</taxon>
        <taxon>Rhabditida</taxon>
        <taxon>Spirurina</taxon>
        <taxon>Ascaridomorpha</taxon>
        <taxon>Ascaridoidea</taxon>
        <taxon>Anisakidae</taxon>
        <taxon>Anisakis</taxon>
        <taxon>Anisakis simplex complex</taxon>
    </lineage>
</organism>
<feature type="transmembrane region" description="Helical" evidence="7">
    <location>
        <begin position="131"/>
        <end position="153"/>
    </location>
</feature>
<comment type="subcellular location">
    <subcellularLocation>
        <location evidence="1">Membrane</location>
        <topology evidence="1">Multi-pass membrane protein</topology>
    </subcellularLocation>
</comment>
<dbReference type="InterPro" id="IPR014743">
    <property type="entry name" value="Cl-channel_core"/>
</dbReference>
<dbReference type="EMBL" id="UYRR01032747">
    <property type="protein sequence ID" value="VDK56685.1"/>
    <property type="molecule type" value="Genomic_DNA"/>
</dbReference>
<dbReference type="GO" id="GO:0015108">
    <property type="term" value="F:chloride transmembrane transporter activity"/>
    <property type="evidence" value="ECO:0007669"/>
    <property type="project" value="InterPro"/>
</dbReference>
<dbReference type="InterPro" id="IPR046342">
    <property type="entry name" value="CBS_dom_sf"/>
</dbReference>
<evidence type="ECO:0000256" key="5">
    <source>
        <dbReference type="ARBA" id="ARBA00023122"/>
    </source>
</evidence>
<evidence type="ECO:0000256" key="1">
    <source>
        <dbReference type="ARBA" id="ARBA00004141"/>
    </source>
</evidence>
<sequence length="154" mass="17798">MTVSLTAIIVEATRNTTFALPVMLVLMLTKWVADFFNESLYDAHIELTETPMLGWNPPELSRNIQAEFDAYLNKLYLSAEEESCWIDFRPYMHKNPNRVPLSASLQSIFSLFRGLGLRFLIVCDLHNRVSFIHLLCMLFTVGYYCCHLLLLCII</sequence>
<feature type="transmembrane region" description="Helical" evidence="7">
    <location>
        <begin position="99"/>
        <end position="119"/>
    </location>
</feature>
<dbReference type="Gene3D" id="1.10.3080.10">
    <property type="entry name" value="Clc chloride channel"/>
    <property type="match status" value="1"/>
</dbReference>
<dbReference type="PANTHER" id="PTHR11689">
    <property type="entry name" value="CHLORIDE CHANNEL PROTEIN CLC FAMILY MEMBER"/>
    <property type="match status" value="1"/>
</dbReference>
<dbReference type="SUPFAM" id="SSF81340">
    <property type="entry name" value="Clc chloride channel"/>
    <property type="match status" value="1"/>
</dbReference>
<evidence type="ECO:0000313" key="10">
    <source>
        <dbReference type="WBParaSite" id="ASIM_0001662101-mRNA-1"/>
    </source>
</evidence>